<comment type="caution">
    <text evidence="3">The sequence shown here is derived from an EMBL/GenBank/DDBJ whole genome shotgun (WGS) entry which is preliminary data.</text>
</comment>
<name>A0A8J4XMG7_CHIOP</name>
<sequence>MVMMGAHAKLCVASVLILVALALEPVNAFSTTTARLAWAGGHGGMESPLLSAYKRPFIKRRLLETFLGGLRLGGAQDAPPYVPCFQVLLWCVVPVVTVVFVLLEQAGVVGVVPAVVLSGMLDALYALVLQLTAAHLRRRHNKEADLSQVQVGREEEVVVFDSPLGPNTWGFLVRAKKAKAGLILCSLMAGVVGAPACTTSGHPPPTT</sequence>
<evidence type="ECO:0000313" key="3">
    <source>
        <dbReference type="EMBL" id="KAG0710395.1"/>
    </source>
</evidence>
<protein>
    <submittedName>
        <fullName evidence="3">Pecanex-like protein 4</fullName>
    </submittedName>
</protein>
<dbReference type="OrthoDB" id="5979286at2759"/>
<feature type="chain" id="PRO_5035224866" evidence="2">
    <location>
        <begin position="29"/>
        <end position="207"/>
    </location>
</feature>
<dbReference type="AlphaFoldDB" id="A0A8J4XMG7"/>
<dbReference type="EMBL" id="JACEEZ010024233">
    <property type="protein sequence ID" value="KAG0710395.1"/>
    <property type="molecule type" value="Genomic_DNA"/>
</dbReference>
<gene>
    <name evidence="3" type="primary">pcnx4_0</name>
    <name evidence="3" type="ORF">GWK47_022895</name>
</gene>
<accession>A0A8J4XMG7</accession>
<organism evidence="3 4">
    <name type="scientific">Chionoecetes opilio</name>
    <name type="common">Atlantic snow crab</name>
    <name type="synonym">Cancer opilio</name>
    <dbReference type="NCBI Taxonomy" id="41210"/>
    <lineage>
        <taxon>Eukaryota</taxon>
        <taxon>Metazoa</taxon>
        <taxon>Ecdysozoa</taxon>
        <taxon>Arthropoda</taxon>
        <taxon>Crustacea</taxon>
        <taxon>Multicrustacea</taxon>
        <taxon>Malacostraca</taxon>
        <taxon>Eumalacostraca</taxon>
        <taxon>Eucarida</taxon>
        <taxon>Decapoda</taxon>
        <taxon>Pleocyemata</taxon>
        <taxon>Brachyura</taxon>
        <taxon>Eubrachyura</taxon>
        <taxon>Majoidea</taxon>
        <taxon>Majidae</taxon>
        <taxon>Chionoecetes</taxon>
    </lineage>
</organism>
<keyword evidence="1" id="KW-0472">Membrane</keyword>
<evidence type="ECO:0000313" key="4">
    <source>
        <dbReference type="Proteomes" id="UP000770661"/>
    </source>
</evidence>
<reference evidence="3" key="1">
    <citation type="submission" date="2020-07" db="EMBL/GenBank/DDBJ databases">
        <title>The High-quality genome of the commercially important snow crab, Chionoecetes opilio.</title>
        <authorList>
            <person name="Jeong J.-H."/>
            <person name="Ryu S."/>
        </authorList>
    </citation>
    <scope>NUCLEOTIDE SEQUENCE</scope>
    <source>
        <strain evidence="3">MADBK_172401_WGS</strain>
        <tissue evidence="3">Digestive gland</tissue>
    </source>
</reference>
<proteinExistence type="predicted"/>
<feature type="transmembrane region" description="Helical" evidence="1">
    <location>
        <begin position="80"/>
        <end position="103"/>
    </location>
</feature>
<keyword evidence="4" id="KW-1185">Reference proteome</keyword>
<keyword evidence="2" id="KW-0732">Signal</keyword>
<evidence type="ECO:0000256" key="1">
    <source>
        <dbReference type="SAM" id="Phobius"/>
    </source>
</evidence>
<keyword evidence="1" id="KW-0812">Transmembrane</keyword>
<evidence type="ECO:0000256" key="2">
    <source>
        <dbReference type="SAM" id="SignalP"/>
    </source>
</evidence>
<keyword evidence="1" id="KW-1133">Transmembrane helix</keyword>
<feature type="transmembrane region" description="Helical" evidence="1">
    <location>
        <begin position="110"/>
        <end position="131"/>
    </location>
</feature>
<dbReference type="Proteomes" id="UP000770661">
    <property type="component" value="Unassembled WGS sequence"/>
</dbReference>
<feature type="signal peptide" evidence="2">
    <location>
        <begin position="1"/>
        <end position="28"/>
    </location>
</feature>